<name>A0ABV7M4A8_9GAMM</name>
<comment type="caution">
    <text evidence="5">The sequence shown here is derived from an EMBL/GenBank/DDBJ whole genome shotgun (WGS) entry which is preliminary data.</text>
</comment>
<accession>A0ABV7M4A8</accession>
<dbReference type="Pfam" id="PF14525">
    <property type="entry name" value="AraC_binding_2"/>
    <property type="match status" value="1"/>
</dbReference>
<proteinExistence type="predicted"/>
<dbReference type="InterPro" id="IPR018060">
    <property type="entry name" value="HTH_AraC"/>
</dbReference>
<dbReference type="EMBL" id="JBHRUH010000031">
    <property type="protein sequence ID" value="MFC3293742.1"/>
    <property type="molecule type" value="Genomic_DNA"/>
</dbReference>
<reference evidence="6" key="1">
    <citation type="journal article" date="2019" name="Int. J. Syst. Evol. Microbiol.">
        <title>The Global Catalogue of Microorganisms (GCM) 10K type strain sequencing project: providing services to taxonomists for standard genome sequencing and annotation.</title>
        <authorList>
            <consortium name="The Broad Institute Genomics Platform"/>
            <consortium name="The Broad Institute Genome Sequencing Center for Infectious Disease"/>
            <person name="Wu L."/>
            <person name="Ma J."/>
        </authorList>
    </citation>
    <scope>NUCLEOTIDE SEQUENCE [LARGE SCALE GENOMIC DNA]</scope>
    <source>
        <strain evidence="6">KCTC 12847</strain>
    </source>
</reference>
<evidence type="ECO:0000256" key="3">
    <source>
        <dbReference type="ARBA" id="ARBA00023163"/>
    </source>
</evidence>
<keyword evidence="6" id="KW-1185">Reference proteome</keyword>
<keyword evidence="1" id="KW-0805">Transcription regulation</keyword>
<gene>
    <name evidence="5" type="ORF">ACFOEI_16960</name>
</gene>
<dbReference type="RefSeq" id="WP_019018726.1">
    <property type="nucleotide sequence ID" value="NZ_BMXD01000001.1"/>
</dbReference>
<dbReference type="Pfam" id="PF12833">
    <property type="entry name" value="HTH_18"/>
    <property type="match status" value="1"/>
</dbReference>
<dbReference type="PROSITE" id="PS00041">
    <property type="entry name" value="HTH_ARAC_FAMILY_1"/>
    <property type="match status" value="1"/>
</dbReference>
<feature type="domain" description="HTH araC/xylS-type" evidence="4">
    <location>
        <begin position="215"/>
        <end position="316"/>
    </location>
</feature>
<dbReference type="PANTHER" id="PTHR46796:SF6">
    <property type="entry name" value="ARAC SUBFAMILY"/>
    <property type="match status" value="1"/>
</dbReference>
<dbReference type="InterPro" id="IPR009057">
    <property type="entry name" value="Homeodomain-like_sf"/>
</dbReference>
<dbReference type="SUPFAM" id="SSF46689">
    <property type="entry name" value="Homeodomain-like"/>
    <property type="match status" value="1"/>
</dbReference>
<dbReference type="Gene3D" id="1.10.10.60">
    <property type="entry name" value="Homeodomain-like"/>
    <property type="match status" value="1"/>
</dbReference>
<evidence type="ECO:0000256" key="2">
    <source>
        <dbReference type="ARBA" id="ARBA00023125"/>
    </source>
</evidence>
<evidence type="ECO:0000313" key="6">
    <source>
        <dbReference type="Proteomes" id="UP001595640"/>
    </source>
</evidence>
<protein>
    <submittedName>
        <fullName evidence="5">Helix-turn-helix domain-containing protein</fullName>
    </submittedName>
</protein>
<evidence type="ECO:0000313" key="5">
    <source>
        <dbReference type="EMBL" id="MFC3293742.1"/>
    </source>
</evidence>
<dbReference type="SMART" id="SM00342">
    <property type="entry name" value="HTH_ARAC"/>
    <property type="match status" value="1"/>
</dbReference>
<keyword evidence="3" id="KW-0804">Transcription</keyword>
<dbReference type="InterPro" id="IPR050204">
    <property type="entry name" value="AraC_XylS_family_regulators"/>
</dbReference>
<dbReference type="PROSITE" id="PS01124">
    <property type="entry name" value="HTH_ARAC_FAMILY_2"/>
    <property type="match status" value="1"/>
</dbReference>
<dbReference type="InterPro" id="IPR035418">
    <property type="entry name" value="AraC-bd_2"/>
</dbReference>
<evidence type="ECO:0000259" key="4">
    <source>
        <dbReference type="PROSITE" id="PS01124"/>
    </source>
</evidence>
<dbReference type="PANTHER" id="PTHR46796">
    <property type="entry name" value="HTH-TYPE TRANSCRIPTIONAL ACTIVATOR RHAS-RELATED"/>
    <property type="match status" value="1"/>
</dbReference>
<dbReference type="Proteomes" id="UP001595640">
    <property type="component" value="Unassembled WGS sequence"/>
</dbReference>
<evidence type="ECO:0000256" key="1">
    <source>
        <dbReference type="ARBA" id="ARBA00023015"/>
    </source>
</evidence>
<sequence length="323" mass="36648">MSLPSLRRISTRDVPQEQRLTYWEASACETIVGLRCSSFAEAGLDAEQLNLKTPEGLGLSDIRGNEHVIERTPELVKRSGKDAIFACLLLNSEAFFYQGHRCVNVSPGELIVYDTDVPYLYGFTRPMRQLLVDLPKACLQELRGKTGLASPIKIAPVSGSERLLLRTFRQRLFRSLAHPDLESGNTLQGDIRELLQLMLQNERRPARPLDTAYLLVAGQYIEDHLHDPELDGMRIAAAAGISVRHLNRLFARRDQSVAKLIMAKRLDRVRKMLGDEKYRHMSIAELAYSWGFVNQAHFSRAYKAHFGMTAREARRMVSSIRID</sequence>
<keyword evidence="2" id="KW-0238">DNA-binding</keyword>
<dbReference type="InterPro" id="IPR018062">
    <property type="entry name" value="HTH_AraC-typ_CS"/>
</dbReference>
<organism evidence="5 6">
    <name type="scientific">Modicisalibacter luteus</name>
    <dbReference type="NCBI Taxonomy" id="453962"/>
    <lineage>
        <taxon>Bacteria</taxon>
        <taxon>Pseudomonadati</taxon>
        <taxon>Pseudomonadota</taxon>
        <taxon>Gammaproteobacteria</taxon>
        <taxon>Oceanospirillales</taxon>
        <taxon>Halomonadaceae</taxon>
        <taxon>Modicisalibacter</taxon>
    </lineage>
</organism>